<dbReference type="InterPro" id="IPR022278">
    <property type="entry name" value="Pser_aminoTfrase"/>
</dbReference>
<dbReference type="InterPro" id="IPR015422">
    <property type="entry name" value="PyrdxlP-dep_Trfase_small"/>
</dbReference>
<keyword evidence="7 13" id="KW-0808">Transferase</keyword>
<keyword evidence="9" id="KW-0718">Serine biosynthesis</keyword>
<comment type="pathway">
    <text evidence="2">Amino-acid biosynthesis; L-serine biosynthesis; L-serine from 3-phospho-D-glycerate: step 2/3.</text>
</comment>
<dbReference type="OrthoDB" id="1703350at2759"/>
<protein>
    <recommendedName>
        <fullName evidence="4">phosphoserine transaminase</fullName>
        <ecNumber evidence="4">2.6.1.52</ecNumber>
    </recommendedName>
</protein>
<dbReference type="AlphaFoldDB" id="G0QXS7"/>
<dbReference type="InParanoid" id="G0QXS7"/>
<evidence type="ECO:0000259" key="12">
    <source>
        <dbReference type="Pfam" id="PF02984"/>
    </source>
</evidence>
<dbReference type="Proteomes" id="UP000008983">
    <property type="component" value="Unassembled WGS sequence"/>
</dbReference>
<dbReference type="InterPro" id="IPR015424">
    <property type="entry name" value="PyrdxlP-dep_Trfase"/>
</dbReference>
<dbReference type="GO" id="GO:0006564">
    <property type="term" value="P:L-serine biosynthetic process"/>
    <property type="evidence" value="ECO:0007669"/>
    <property type="project" value="UniProtKB-KW"/>
</dbReference>
<evidence type="ECO:0000259" key="11">
    <source>
        <dbReference type="Pfam" id="PF00266"/>
    </source>
</evidence>
<comment type="similarity">
    <text evidence="3">Belongs to the class-V pyridoxal-phosphate-dependent aminotransferase family. SerC subfamily.</text>
</comment>
<dbReference type="InterPro" id="IPR036915">
    <property type="entry name" value="Cyclin-like_sf"/>
</dbReference>
<comment type="catalytic activity">
    <reaction evidence="10">
        <text>O-phospho-L-serine + 2-oxoglutarate = 3-phosphooxypyruvate + L-glutamate</text>
        <dbReference type="Rhea" id="RHEA:14329"/>
        <dbReference type="ChEBI" id="CHEBI:16810"/>
        <dbReference type="ChEBI" id="CHEBI:18110"/>
        <dbReference type="ChEBI" id="CHEBI:29985"/>
        <dbReference type="ChEBI" id="CHEBI:57524"/>
        <dbReference type="EC" id="2.6.1.52"/>
    </reaction>
</comment>
<evidence type="ECO:0000256" key="2">
    <source>
        <dbReference type="ARBA" id="ARBA00005099"/>
    </source>
</evidence>
<dbReference type="InterPro" id="IPR015421">
    <property type="entry name" value="PyrdxlP-dep_Trfase_major"/>
</dbReference>
<evidence type="ECO:0000313" key="13">
    <source>
        <dbReference type="EMBL" id="EGR29978.1"/>
    </source>
</evidence>
<evidence type="ECO:0000256" key="9">
    <source>
        <dbReference type="ARBA" id="ARBA00023299"/>
    </source>
</evidence>
<dbReference type="GO" id="GO:0005737">
    <property type="term" value="C:cytoplasm"/>
    <property type="evidence" value="ECO:0007669"/>
    <property type="project" value="TreeGrafter"/>
</dbReference>
<dbReference type="SUPFAM" id="SSF47954">
    <property type="entry name" value="Cyclin-like"/>
    <property type="match status" value="2"/>
</dbReference>
<evidence type="ECO:0000256" key="4">
    <source>
        <dbReference type="ARBA" id="ARBA00013030"/>
    </source>
</evidence>
<keyword evidence="5 13" id="KW-0032">Aminotransferase</keyword>
<dbReference type="Gene3D" id="1.10.472.10">
    <property type="entry name" value="Cyclin-like"/>
    <property type="match status" value="1"/>
</dbReference>
<dbReference type="PANTHER" id="PTHR43247">
    <property type="entry name" value="PHOSPHOSERINE AMINOTRANSFERASE"/>
    <property type="match status" value="1"/>
</dbReference>
<keyword evidence="6" id="KW-0028">Amino-acid biosynthesis</keyword>
<evidence type="ECO:0000256" key="6">
    <source>
        <dbReference type="ARBA" id="ARBA00022605"/>
    </source>
</evidence>
<evidence type="ECO:0000256" key="10">
    <source>
        <dbReference type="ARBA" id="ARBA00049007"/>
    </source>
</evidence>
<dbReference type="Gene3D" id="3.40.640.10">
    <property type="entry name" value="Type I PLP-dependent aspartate aminotransferase-like (Major domain)"/>
    <property type="match status" value="1"/>
</dbReference>
<feature type="domain" description="Aminotransferase class V" evidence="11">
    <location>
        <begin position="207"/>
        <end position="554"/>
    </location>
</feature>
<dbReference type="NCBIfam" id="NF003764">
    <property type="entry name" value="PRK05355.1"/>
    <property type="match status" value="1"/>
</dbReference>
<dbReference type="Gene3D" id="3.90.1150.10">
    <property type="entry name" value="Aspartate Aminotransferase, domain 1"/>
    <property type="match status" value="1"/>
</dbReference>
<evidence type="ECO:0000313" key="14">
    <source>
        <dbReference type="Proteomes" id="UP000008983"/>
    </source>
</evidence>
<dbReference type="HAMAP" id="MF_00160">
    <property type="entry name" value="SerC_aminotrans_5"/>
    <property type="match status" value="1"/>
</dbReference>
<proteinExistence type="inferred from homology"/>
<gene>
    <name evidence="13" type="ORF">IMG5_144970</name>
</gene>
<dbReference type="UniPathway" id="UPA00135">
    <property type="reaction ID" value="UER00197"/>
</dbReference>
<dbReference type="Pfam" id="PF02984">
    <property type="entry name" value="Cyclin_C"/>
    <property type="match status" value="1"/>
</dbReference>
<dbReference type="EMBL" id="GL984087">
    <property type="protein sequence ID" value="EGR29978.1"/>
    <property type="molecule type" value="Genomic_DNA"/>
</dbReference>
<evidence type="ECO:0000256" key="3">
    <source>
        <dbReference type="ARBA" id="ARBA00006904"/>
    </source>
</evidence>
<evidence type="ECO:0000256" key="5">
    <source>
        <dbReference type="ARBA" id="ARBA00022576"/>
    </source>
</evidence>
<keyword evidence="8" id="KW-0663">Pyridoxal phosphate</keyword>
<evidence type="ECO:0000256" key="8">
    <source>
        <dbReference type="ARBA" id="ARBA00022898"/>
    </source>
</evidence>
<evidence type="ECO:0000256" key="1">
    <source>
        <dbReference type="ARBA" id="ARBA00001933"/>
    </source>
</evidence>
<dbReference type="EC" id="2.6.1.52" evidence="4"/>
<dbReference type="InterPro" id="IPR000192">
    <property type="entry name" value="Aminotrans_V_dom"/>
</dbReference>
<dbReference type="InterPro" id="IPR004367">
    <property type="entry name" value="Cyclin_C-dom"/>
</dbReference>
<keyword evidence="14" id="KW-1185">Reference proteome</keyword>
<dbReference type="GO" id="GO:0004648">
    <property type="term" value="F:O-phospho-L-serine:2-oxoglutarate aminotransferase activity"/>
    <property type="evidence" value="ECO:0007669"/>
    <property type="project" value="UniProtKB-EC"/>
</dbReference>
<dbReference type="GO" id="GO:0030170">
    <property type="term" value="F:pyridoxal phosphate binding"/>
    <property type="evidence" value="ECO:0007669"/>
    <property type="project" value="TreeGrafter"/>
</dbReference>
<reference evidence="13 14" key="1">
    <citation type="submission" date="2011-07" db="EMBL/GenBank/DDBJ databases">
        <authorList>
            <person name="Coyne R."/>
            <person name="Brami D."/>
            <person name="Johnson J."/>
            <person name="Hostetler J."/>
            <person name="Hannick L."/>
            <person name="Clark T."/>
            <person name="Cassidy-Hanley D."/>
            <person name="Inman J."/>
        </authorList>
    </citation>
    <scope>NUCLEOTIDE SEQUENCE [LARGE SCALE GENOMIC DNA]</scope>
    <source>
        <strain evidence="13 14">G5</strain>
    </source>
</reference>
<dbReference type="STRING" id="857967.G0QXS7"/>
<feature type="domain" description="Cyclin C-terminal" evidence="12">
    <location>
        <begin position="88"/>
        <end position="176"/>
    </location>
</feature>
<evidence type="ECO:0000256" key="7">
    <source>
        <dbReference type="ARBA" id="ARBA00022679"/>
    </source>
</evidence>
<dbReference type="RefSeq" id="XP_004031214.1">
    <property type="nucleotide sequence ID" value="XM_004031166.1"/>
</dbReference>
<comment type="cofactor">
    <cofactor evidence="1">
        <name>pyridoxal 5'-phosphate</name>
        <dbReference type="ChEBI" id="CHEBI:597326"/>
    </cofactor>
</comment>
<accession>G0QXS7</accession>
<dbReference type="PANTHER" id="PTHR43247:SF1">
    <property type="entry name" value="PHOSPHOSERINE AMINOTRANSFERASE"/>
    <property type="match status" value="1"/>
</dbReference>
<dbReference type="GeneID" id="14906089"/>
<dbReference type="OMA" id="TEAWSAK"/>
<dbReference type="Pfam" id="PF00266">
    <property type="entry name" value="Aminotran_5"/>
    <property type="match status" value="1"/>
</dbReference>
<name>G0QXS7_ICHMU</name>
<organism evidence="13 14">
    <name type="scientific">Ichthyophthirius multifiliis</name>
    <name type="common">White spot disease agent</name>
    <name type="synonym">Ich</name>
    <dbReference type="NCBI Taxonomy" id="5932"/>
    <lineage>
        <taxon>Eukaryota</taxon>
        <taxon>Sar</taxon>
        <taxon>Alveolata</taxon>
        <taxon>Ciliophora</taxon>
        <taxon>Intramacronucleata</taxon>
        <taxon>Oligohymenophorea</taxon>
        <taxon>Hymenostomatida</taxon>
        <taxon>Ophryoglenina</taxon>
        <taxon>Ichthyophthirius</taxon>
    </lineage>
</organism>
<sequence>MKVFMAKTRDHKRQHDKQRIKQLQTFKDCKKQQLNKLLQLWHTNMSIQFMDTTLTRINNIQKNQYQVYASTSVMLAAKAIELDFKIPFIPKLMQASDLDQSHQTLQKIENDYILLTSLLLEQSSFYQYDQSVVAASCVAFLRKINGVQPVWNQKLNVIHNNQVDMNQMYNCLNEIILKELKVIKMFDFNYKTHHLHNMQIEAEKRDIYTFSPGPCSLPLQVQNRCYDSLFTFQDTGISALEFSVDQFEYKEIHKKCKEELINLFDIPSTFEVLLMEGGAHLLNSSVPLNLLNDQNDTANYIVTGFWGARTYKEAQKFGKINLVHPILEKQNIIPKQQDWNVDENAKYFHYTDNETLSGLEFKKPPVFKNGQLLISDMTSSLGTKKIETDKYACIYAASQKNLGVSGSAIAFVRKNLLGKAQKYTPSYADWSNILSPDFYYHPATYLVYSTYTYVNYLNQAPGGIKYWEELSYKRSKIIWDIIDSSRGFFVPFCQNYDQRSRLNISFNCNNNDQLDNKFIQEAEQNGLIELRGHPATKGIRVSIYNGNQSEGIYKLRDFMNDFMEKNEIKINKLSKL</sequence>
<dbReference type="SUPFAM" id="SSF53383">
    <property type="entry name" value="PLP-dependent transferases"/>
    <property type="match status" value="1"/>
</dbReference>
<dbReference type="eggNOG" id="KOG2790">
    <property type="taxonomic scope" value="Eukaryota"/>
</dbReference>